<keyword evidence="2 3" id="KW-0802">TPR repeat</keyword>
<dbReference type="PROSITE" id="PS50293">
    <property type="entry name" value="TPR_REGION"/>
    <property type="match status" value="1"/>
</dbReference>
<dbReference type="Proteomes" id="UP000266673">
    <property type="component" value="Unassembled WGS sequence"/>
</dbReference>
<dbReference type="GO" id="GO:0046813">
    <property type="term" value="P:receptor-mediated virion attachment to host cell"/>
    <property type="evidence" value="ECO:0007669"/>
    <property type="project" value="TreeGrafter"/>
</dbReference>
<dbReference type="PANTHER" id="PTHR44858:SF1">
    <property type="entry name" value="UDP-N-ACETYLGLUCOSAMINE--PEPTIDE N-ACETYLGLUCOSAMINYLTRANSFERASE SPINDLY-RELATED"/>
    <property type="match status" value="1"/>
</dbReference>
<dbReference type="Pfam" id="PF13181">
    <property type="entry name" value="TPR_8"/>
    <property type="match status" value="3"/>
</dbReference>
<dbReference type="InterPro" id="IPR019734">
    <property type="entry name" value="TPR_rpt"/>
</dbReference>
<dbReference type="Pfam" id="PF00515">
    <property type="entry name" value="TPR_1"/>
    <property type="match status" value="1"/>
</dbReference>
<feature type="repeat" description="TPR" evidence="3">
    <location>
        <begin position="896"/>
        <end position="929"/>
    </location>
</feature>
<dbReference type="PROSITE" id="PS50005">
    <property type="entry name" value="TPR"/>
    <property type="match status" value="10"/>
</dbReference>
<dbReference type="OrthoDB" id="124397at2759"/>
<feature type="repeat" description="TPR" evidence="3">
    <location>
        <begin position="862"/>
        <end position="895"/>
    </location>
</feature>
<dbReference type="InterPro" id="IPR050498">
    <property type="entry name" value="Ycf3"/>
</dbReference>
<dbReference type="SMART" id="SM00028">
    <property type="entry name" value="TPR"/>
    <property type="match status" value="12"/>
</dbReference>
<dbReference type="InterPro" id="IPR013083">
    <property type="entry name" value="Znf_RING/FYVE/PHD"/>
</dbReference>
<keyword evidence="5" id="KW-1185">Reference proteome</keyword>
<dbReference type="AlphaFoldDB" id="A0A397W0W4"/>
<feature type="repeat" description="TPR" evidence="3">
    <location>
        <begin position="930"/>
        <end position="963"/>
    </location>
</feature>
<feature type="repeat" description="TPR" evidence="3">
    <location>
        <begin position="760"/>
        <end position="793"/>
    </location>
</feature>
<feature type="repeat" description="TPR" evidence="3">
    <location>
        <begin position="726"/>
        <end position="759"/>
    </location>
</feature>
<dbReference type="PANTHER" id="PTHR44858">
    <property type="entry name" value="TETRATRICOPEPTIDE REPEAT PROTEIN 6"/>
    <property type="match status" value="1"/>
</dbReference>
<dbReference type="Gene3D" id="3.30.40.10">
    <property type="entry name" value="Zinc/RING finger domain, C3HC4 (zinc finger)"/>
    <property type="match status" value="1"/>
</dbReference>
<evidence type="ECO:0000256" key="2">
    <source>
        <dbReference type="ARBA" id="ARBA00022803"/>
    </source>
</evidence>
<dbReference type="SUPFAM" id="SSF57850">
    <property type="entry name" value="RING/U-box"/>
    <property type="match status" value="1"/>
</dbReference>
<dbReference type="STRING" id="44941.A0A397W0W4"/>
<evidence type="ECO:0000313" key="4">
    <source>
        <dbReference type="EMBL" id="RIB27711.1"/>
    </source>
</evidence>
<feature type="repeat" description="TPR" evidence="3">
    <location>
        <begin position="692"/>
        <end position="725"/>
    </location>
</feature>
<dbReference type="Gene3D" id="1.25.40.10">
    <property type="entry name" value="Tetratricopeptide repeat domain"/>
    <property type="match status" value="5"/>
</dbReference>
<dbReference type="InterPro" id="IPR011990">
    <property type="entry name" value="TPR-like_helical_dom_sf"/>
</dbReference>
<reference evidence="4 5" key="1">
    <citation type="submission" date="2018-06" db="EMBL/GenBank/DDBJ databases">
        <title>Comparative genomics reveals the genomic features of Rhizophagus irregularis, R. cerebriforme, R. diaphanum and Gigaspora rosea, and their symbiotic lifestyle signature.</title>
        <authorList>
            <person name="Morin E."/>
            <person name="San Clemente H."/>
            <person name="Chen E.C.H."/>
            <person name="De La Providencia I."/>
            <person name="Hainaut M."/>
            <person name="Kuo A."/>
            <person name="Kohler A."/>
            <person name="Murat C."/>
            <person name="Tang N."/>
            <person name="Roy S."/>
            <person name="Loubradou J."/>
            <person name="Henrissat B."/>
            <person name="Grigoriev I.V."/>
            <person name="Corradi N."/>
            <person name="Roux C."/>
            <person name="Martin F.M."/>
        </authorList>
    </citation>
    <scope>NUCLEOTIDE SEQUENCE [LARGE SCALE GENOMIC DNA]</scope>
    <source>
        <strain evidence="4 5">DAOM 194757</strain>
    </source>
</reference>
<evidence type="ECO:0000256" key="1">
    <source>
        <dbReference type="ARBA" id="ARBA00022737"/>
    </source>
</evidence>
<gene>
    <name evidence="4" type="ORF">C2G38_2029152</name>
</gene>
<feature type="repeat" description="TPR" evidence="3">
    <location>
        <begin position="794"/>
        <end position="827"/>
    </location>
</feature>
<keyword evidence="1" id="KW-0677">Repeat</keyword>
<dbReference type="SUPFAM" id="SSF48452">
    <property type="entry name" value="TPR-like"/>
    <property type="match status" value="2"/>
</dbReference>
<evidence type="ECO:0000256" key="3">
    <source>
        <dbReference type="PROSITE-ProRule" id="PRU00339"/>
    </source>
</evidence>
<name>A0A397W0W4_9GLOM</name>
<evidence type="ECO:0000313" key="5">
    <source>
        <dbReference type="Proteomes" id="UP000266673"/>
    </source>
</evidence>
<feature type="repeat" description="TPR" evidence="3">
    <location>
        <begin position="828"/>
        <end position="861"/>
    </location>
</feature>
<sequence length="992" mass="116013">MEERDNILSSSSSLNYDSIAKLDTKNSKSIAINHAEEFIKDFSKLDNLIGFKQLVEDFEVELPEEILIKALKLLGDASTFEYQSEKTMIRLEVHLRTWMATLERVYYSPIVLGSEIREQLYKHLSDFVNFHHKMTNAFKEGIGNSFKSKGKSKEIPNKKNIYMNFQNYNINFLLIHLRDTLHSMRDDETRIDEILRRIKDFFLAFIRISPKAVNAASGNTSGVLGIAEVLPNLAQVLKFKYPITYWYPTWREILSIHYLLENLTKDENYSKLRFYNETYFLELLWQCVFDLSMKQKDQNEILSNQNEILEFMNLWTKKEPMAPPNSYGLESLQNSKCNYICFKSLELLFSLSYQRPELFKDIVQDDIEKYQATLSATSQQIFEKIIHDATQKFQLSLQFVGESSMTSVEEKLEIKSGRNLLNIIAEEFTCQITKQITGDFVILTCGHSISYDAINKWKEVITIENRPFECPFCKNEIELESTYSLPKNKILEGLYKKLEHAGYFNKLSEEPQILPNKIYIVEDDLFLKFNKYKIFQGSIISKTFSPIFLKVQPKAMLPAFNKAAKAEQQKDYESAIMWLTQVLQLRPKSYSIRCRRAFASYKLKMYSKAKDDLDTAIQLKPLKSLAYIYRSYIFYDMEKYGESLTNLNKSLEIEPNNALALRDRGETYRMISRYEESLADLNKSLEIEQYNAFALMSRGVTYQMMNRYEKSLADFNKSLEIEPNNALALRYRGETYRMMSRYEEALADLNKSLEIEPYNAFALSSRGETYQMMSRYEESLANLNKSLEIKPNNAFALYSRGKTYLMMSRYEASLADLNKTLEIEPNNAFALRDRGETYRLMSRYEESLADLNKSLEITPNYLDALRVRGCVYYLINRYEESLADLNKLLEIEPNNADTLGMRGETYRMMSRYEESLADLNKSLDIEPNNAFALRNRGETYRILGRYKKSLTDLNKWLEIEPNNAFALESRGETYRMMFRYEESLADLNKSTI</sequence>
<feature type="repeat" description="TPR" evidence="3">
    <location>
        <begin position="624"/>
        <end position="657"/>
    </location>
</feature>
<protein>
    <submittedName>
        <fullName evidence="4">Uncharacterized protein</fullName>
    </submittedName>
</protein>
<comment type="caution">
    <text evidence="4">The sequence shown here is derived from an EMBL/GenBank/DDBJ whole genome shotgun (WGS) entry which is preliminary data.</text>
</comment>
<organism evidence="4 5">
    <name type="scientific">Gigaspora rosea</name>
    <dbReference type="NCBI Taxonomy" id="44941"/>
    <lineage>
        <taxon>Eukaryota</taxon>
        <taxon>Fungi</taxon>
        <taxon>Fungi incertae sedis</taxon>
        <taxon>Mucoromycota</taxon>
        <taxon>Glomeromycotina</taxon>
        <taxon>Glomeromycetes</taxon>
        <taxon>Diversisporales</taxon>
        <taxon>Gigasporaceae</taxon>
        <taxon>Gigaspora</taxon>
    </lineage>
</organism>
<feature type="repeat" description="TPR" evidence="3">
    <location>
        <begin position="658"/>
        <end position="691"/>
    </location>
</feature>
<proteinExistence type="predicted"/>
<accession>A0A397W0W4</accession>
<dbReference type="EMBL" id="QKWP01000090">
    <property type="protein sequence ID" value="RIB27711.1"/>
    <property type="molecule type" value="Genomic_DNA"/>
</dbReference>